<dbReference type="Gene3D" id="3.40.50.2300">
    <property type="match status" value="2"/>
</dbReference>
<dbReference type="CDD" id="cd01392">
    <property type="entry name" value="HTH_LacI"/>
    <property type="match status" value="1"/>
</dbReference>
<organism evidence="6 7">
    <name type="scientific">Listeria ivanovii</name>
    <dbReference type="NCBI Taxonomy" id="1638"/>
    <lineage>
        <taxon>Bacteria</taxon>
        <taxon>Bacillati</taxon>
        <taxon>Bacillota</taxon>
        <taxon>Bacilli</taxon>
        <taxon>Bacillales</taxon>
        <taxon>Listeriaceae</taxon>
        <taxon>Listeria</taxon>
    </lineage>
</organism>
<dbReference type="AlphaFoldDB" id="A0AAX2DKY7"/>
<dbReference type="RefSeq" id="WP_003718106.1">
    <property type="nucleotide sequence ID" value="NZ_FNMX01000001.1"/>
</dbReference>
<dbReference type="InterPro" id="IPR001387">
    <property type="entry name" value="Cro/C1-type_HTH"/>
</dbReference>
<dbReference type="GO" id="GO:0003700">
    <property type="term" value="F:DNA-binding transcription factor activity"/>
    <property type="evidence" value="ECO:0007669"/>
    <property type="project" value="TreeGrafter"/>
</dbReference>
<evidence type="ECO:0000256" key="3">
    <source>
        <dbReference type="ARBA" id="ARBA00023163"/>
    </source>
</evidence>
<feature type="domain" description="HTH cro/C1-type" evidence="5">
    <location>
        <begin position="2"/>
        <end position="52"/>
    </location>
</feature>
<keyword evidence="1" id="KW-0805">Transcription regulation</keyword>
<dbReference type="PANTHER" id="PTHR30146">
    <property type="entry name" value="LACI-RELATED TRANSCRIPTIONAL REPRESSOR"/>
    <property type="match status" value="1"/>
</dbReference>
<dbReference type="Pfam" id="PF00356">
    <property type="entry name" value="LacI"/>
    <property type="match status" value="1"/>
</dbReference>
<dbReference type="SUPFAM" id="SSF53822">
    <property type="entry name" value="Periplasmic binding protein-like I"/>
    <property type="match status" value="1"/>
</dbReference>
<name>A0AAX2DKY7_LISIV</name>
<evidence type="ECO:0000313" key="6">
    <source>
        <dbReference type="EMBL" id="SDW04240.1"/>
    </source>
</evidence>
<evidence type="ECO:0000256" key="2">
    <source>
        <dbReference type="ARBA" id="ARBA00023125"/>
    </source>
</evidence>
<evidence type="ECO:0000259" key="5">
    <source>
        <dbReference type="PROSITE" id="PS50943"/>
    </source>
</evidence>
<dbReference type="SUPFAM" id="SSF47413">
    <property type="entry name" value="lambda repressor-like DNA-binding domains"/>
    <property type="match status" value="1"/>
</dbReference>
<comment type="caution">
    <text evidence="6">The sequence shown here is derived from an EMBL/GenBank/DDBJ whole genome shotgun (WGS) entry which is preliminary data.</text>
</comment>
<dbReference type="Proteomes" id="UP000183610">
    <property type="component" value="Unassembled WGS sequence"/>
</dbReference>
<protein>
    <submittedName>
        <fullName evidence="6">Transcriptional regulator, LacI family</fullName>
    </submittedName>
</protein>
<dbReference type="PROSITE" id="PS50943">
    <property type="entry name" value="HTH_CROC1"/>
    <property type="match status" value="1"/>
</dbReference>
<dbReference type="PANTHER" id="PTHR30146:SF150">
    <property type="entry name" value="ARABINOSE METABOLISM TRANSCRIPTIONAL REPRESSOR"/>
    <property type="match status" value="1"/>
</dbReference>
<dbReference type="PROSITE" id="PS00356">
    <property type="entry name" value="HTH_LACI_1"/>
    <property type="match status" value="1"/>
</dbReference>
<dbReference type="Pfam" id="PF13377">
    <property type="entry name" value="Peripla_BP_3"/>
    <property type="match status" value="1"/>
</dbReference>
<evidence type="ECO:0000313" key="7">
    <source>
        <dbReference type="Proteomes" id="UP000183610"/>
    </source>
</evidence>
<dbReference type="PRINTS" id="PR00036">
    <property type="entry name" value="HTHLACI"/>
</dbReference>
<dbReference type="PROSITE" id="PS50932">
    <property type="entry name" value="HTH_LACI_2"/>
    <property type="match status" value="1"/>
</dbReference>
<evidence type="ECO:0000256" key="1">
    <source>
        <dbReference type="ARBA" id="ARBA00023015"/>
    </source>
</evidence>
<dbReference type="CDD" id="cd06267">
    <property type="entry name" value="PBP1_LacI_sugar_binding-like"/>
    <property type="match status" value="1"/>
</dbReference>
<keyword evidence="3" id="KW-0804">Transcription</keyword>
<gene>
    <name evidence="6" type="ORF">SAMN05421782_101217</name>
</gene>
<dbReference type="InterPro" id="IPR000843">
    <property type="entry name" value="HTH_LacI"/>
</dbReference>
<dbReference type="SMART" id="SM00354">
    <property type="entry name" value="HTH_LACI"/>
    <property type="match status" value="1"/>
</dbReference>
<dbReference type="GO" id="GO:0000976">
    <property type="term" value="F:transcription cis-regulatory region binding"/>
    <property type="evidence" value="ECO:0007669"/>
    <property type="project" value="TreeGrafter"/>
</dbReference>
<accession>A0AAX2DKY7</accession>
<feature type="domain" description="HTH lacI-type" evidence="4">
    <location>
        <begin position="4"/>
        <end position="58"/>
    </location>
</feature>
<evidence type="ECO:0000259" key="4">
    <source>
        <dbReference type="PROSITE" id="PS50932"/>
    </source>
</evidence>
<reference evidence="6 7" key="1">
    <citation type="submission" date="2016-10" db="EMBL/GenBank/DDBJ databases">
        <authorList>
            <person name="Varghese N."/>
            <person name="Submissions S."/>
        </authorList>
    </citation>
    <scope>NUCLEOTIDE SEQUENCE [LARGE SCALE GENOMIC DNA]</scope>
    <source>
        <strain evidence="6 7">ATCC 49954</strain>
    </source>
</reference>
<dbReference type="InterPro" id="IPR046335">
    <property type="entry name" value="LacI/GalR-like_sensor"/>
</dbReference>
<keyword evidence="2" id="KW-0238">DNA-binding</keyword>
<dbReference type="InterPro" id="IPR028082">
    <property type="entry name" value="Peripla_BP_I"/>
</dbReference>
<dbReference type="Gene3D" id="1.10.260.40">
    <property type="entry name" value="lambda repressor-like DNA-binding domains"/>
    <property type="match status" value="1"/>
</dbReference>
<proteinExistence type="predicted"/>
<dbReference type="InterPro" id="IPR010982">
    <property type="entry name" value="Lambda_DNA-bd_dom_sf"/>
</dbReference>
<sequence>MKKITIQEIAKLSGVSVSTVSRVINNSPSVSAAKRQKIQAIIDEYNYTPSVFARGMVNKQTKNIGVILPDISNPYFISLVTQIQKFALDYMFSTILFNTMLAEPANKKNKHPLTEEDYLKIILEKQVDGLLILGGEIDKEAISTEYIDALNQLNKAIPVVVIGSKIPELSCLFIERNLKKGVTTLVSHLTALGHEKIGFIGGEAGVKITTYRLESFKEAMASYHHPVNDDWVVLSDYYTADGYSAMTELLTNSTENLPTALVAINDSVAIGAIRAINDANLSCPEDIAIVSCDQFMNGDFQTPRLTSMDQHNEYLGKMALLQLISAINGKNEPMIINHNPELIIRESCGSKL</sequence>
<dbReference type="EMBL" id="FNMX01000001">
    <property type="protein sequence ID" value="SDW04240.1"/>
    <property type="molecule type" value="Genomic_DNA"/>
</dbReference>